<protein>
    <submittedName>
        <fullName evidence="2">Uncharacterized protein</fullName>
    </submittedName>
</protein>
<feature type="region of interest" description="Disordered" evidence="1">
    <location>
        <begin position="42"/>
        <end position="64"/>
    </location>
</feature>
<evidence type="ECO:0000313" key="3">
    <source>
        <dbReference type="EMBL" id="SPQ93911.1"/>
    </source>
</evidence>
<reference evidence="3 5" key="2">
    <citation type="submission" date="2018-03" db="EMBL/GenBank/DDBJ databases">
        <authorList>
            <person name="Fogelqvist J."/>
        </authorList>
    </citation>
    <scope>NUCLEOTIDE SEQUENCE [LARGE SCALE GENOMIC DNA]</scope>
</reference>
<sequence length="269" mass="29679">MVVGGVDAIVQALSSQYARIETIVSSLETQVRALADRVHVLEGTGTAKRKTPPPPPPPLDASPAWIQGAKRPRQDPITIALPEEDLMLLHAQLSDPVKNAIHELGRISMSDDEYALRFLRVGSDKNVANAILQSDEWQRLRDEYTSNWAFLPTNAIDDLHQRFVKTVAKKVEHTKRKVRQKASLAILELARTEKTEVPFVQDVLAQLRCRTKSRSAGWTGRSRSFMDSGGLLSANTTASSCESFLGDDTAFNISGGLGRDTHAIILRDD</sequence>
<organism evidence="2 4">
    <name type="scientific">Plasmodiophora brassicae</name>
    <name type="common">Clubroot disease agent</name>
    <dbReference type="NCBI Taxonomy" id="37360"/>
    <lineage>
        <taxon>Eukaryota</taxon>
        <taxon>Sar</taxon>
        <taxon>Rhizaria</taxon>
        <taxon>Endomyxa</taxon>
        <taxon>Phytomyxea</taxon>
        <taxon>Plasmodiophorida</taxon>
        <taxon>Plasmodiophoridae</taxon>
        <taxon>Plasmodiophora</taxon>
    </lineage>
</organism>
<keyword evidence="3" id="KW-0496">Mitochondrion</keyword>
<reference evidence="2 4" key="1">
    <citation type="submission" date="2015-02" db="EMBL/GenBank/DDBJ databases">
        <authorList>
            <person name="Chooi Y.-H."/>
        </authorList>
    </citation>
    <scope>NUCLEOTIDE SEQUENCE [LARGE SCALE GENOMIC DNA]</scope>
    <source>
        <strain evidence="2">E3</strain>
    </source>
</reference>
<gene>
    <name evidence="2" type="ORF">PBRA_001650</name>
    <name evidence="3" type="ORF">PLBR_LOCUS1126</name>
</gene>
<evidence type="ECO:0000313" key="5">
    <source>
        <dbReference type="Proteomes" id="UP000290189"/>
    </source>
</evidence>
<evidence type="ECO:0000313" key="2">
    <source>
        <dbReference type="EMBL" id="CEP00596.1"/>
    </source>
</evidence>
<dbReference type="Proteomes" id="UP000290189">
    <property type="component" value="Unassembled WGS sequence"/>
</dbReference>
<evidence type="ECO:0000256" key="1">
    <source>
        <dbReference type="SAM" id="MobiDB-lite"/>
    </source>
</evidence>
<dbReference type="EMBL" id="OVEO01000002">
    <property type="protein sequence ID" value="SPQ93911.1"/>
    <property type="molecule type" value="Genomic_DNA"/>
</dbReference>
<proteinExistence type="predicted"/>
<dbReference type="Proteomes" id="UP000039324">
    <property type="component" value="Unassembled WGS sequence"/>
</dbReference>
<name>A0A0G4J001_PLABS</name>
<geneLocation type="mitochondrion" evidence="3"/>
<evidence type="ECO:0000313" key="4">
    <source>
        <dbReference type="Proteomes" id="UP000039324"/>
    </source>
</evidence>
<dbReference type="EMBL" id="CDSF01000101">
    <property type="protein sequence ID" value="CEP00596.1"/>
    <property type="molecule type" value="Genomic_DNA"/>
</dbReference>
<accession>A0A0G4J001</accession>
<dbReference type="AlphaFoldDB" id="A0A0G4J001"/>
<keyword evidence="4" id="KW-1185">Reference proteome</keyword>